<accession>A0AAJ0GKV4</accession>
<sequence>MVDRARRTGHHDLVKARNDLLGCREAYETLTDPLLRCVYHRDQGMPDWYGVPKLCWGEVVVEKLQSARTVMRYWTGPEDAFARMPTIIMSSTMTTTHMWTQRFHRRSPSALVLATISTRTSLISARGSTQIPLLAQGQVSLAAELEIAKNAVLDYLRVLKHSLVSLKDSASSLFTGVKHWVKSNPRHSLSVAVVSVLLLSLLHAAISSYWDRVILRSAGWWGLPCSCPWSSVPLSRAPLSTPASGAWRGASRVQS</sequence>
<reference evidence="2" key="1">
    <citation type="journal article" date="2023" name="Mol. Phylogenet. Evol.">
        <title>Genome-scale phylogeny and comparative genomics of the fungal order Sordariales.</title>
        <authorList>
            <person name="Hensen N."/>
            <person name="Bonometti L."/>
            <person name="Westerberg I."/>
            <person name="Brannstrom I.O."/>
            <person name="Guillou S."/>
            <person name="Cros-Aarteil S."/>
            <person name="Calhoun S."/>
            <person name="Haridas S."/>
            <person name="Kuo A."/>
            <person name="Mondo S."/>
            <person name="Pangilinan J."/>
            <person name="Riley R."/>
            <person name="LaButti K."/>
            <person name="Andreopoulos B."/>
            <person name="Lipzen A."/>
            <person name="Chen C."/>
            <person name="Yan M."/>
            <person name="Daum C."/>
            <person name="Ng V."/>
            <person name="Clum A."/>
            <person name="Steindorff A."/>
            <person name="Ohm R.A."/>
            <person name="Martin F."/>
            <person name="Silar P."/>
            <person name="Natvig D.O."/>
            <person name="Lalanne C."/>
            <person name="Gautier V."/>
            <person name="Ament-Velasquez S.L."/>
            <person name="Kruys A."/>
            <person name="Hutchinson M.I."/>
            <person name="Powell A.J."/>
            <person name="Barry K."/>
            <person name="Miller A.N."/>
            <person name="Grigoriev I.V."/>
            <person name="Debuchy R."/>
            <person name="Gladieux P."/>
            <person name="Hiltunen Thoren M."/>
            <person name="Johannesson H."/>
        </authorList>
    </citation>
    <scope>NUCLEOTIDE SEQUENCE</scope>
    <source>
        <strain evidence="2">CBS 333.67</strain>
    </source>
</reference>
<dbReference type="RefSeq" id="XP_062717548.1">
    <property type="nucleotide sequence ID" value="XM_062870094.1"/>
</dbReference>
<gene>
    <name evidence="2" type="ORF">B0T15DRAFT_544562</name>
</gene>
<keyword evidence="1" id="KW-0812">Transmembrane</keyword>
<organism evidence="2 3">
    <name type="scientific">Chaetomium strumarium</name>
    <dbReference type="NCBI Taxonomy" id="1170767"/>
    <lineage>
        <taxon>Eukaryota</taxon>
        <taxon>Fungi</taxon>
        <taxon>Dikarya</taxon>
        <taxon>Ascomycota</taxon>
        <taxon>Pezizomycotina</taxon>
        <taxon>Sordariomycetes</taxon>
        <taxon>Sordariomycetidae</taxon>
        <taxon>Sordariales</taxon>
        <taxon>Chaetomiaceae</taxon>
        <taxon>Chaetomium</taxon>
    </lineage>
</organism>
<dbReference type="AlphaFoldDB" id="A0AAJ0GKV4"/>
<name>A0AAJ0GKV4_9PEZI</name>
<keyword evidence="1" id="KW-1133">Transmembrane helix</keyword>
<evidence type="ECO:0000313" key="3">
    <source>
        <dbReference type="Proteomes" id="UP001273166"/>
    </source>
</evidence>
<evidence type="ECO:0000256" key="1">
    <source>
        <dbReference type="SAM" id="Phobius"/>
    </source>
</evidence>
<keyword evidence="1" id="KW-0472">Membrane</keyword>
<dbReference type="Proteomes" id="UP001273166">
    <property type="component" value="Unassembled WGS sequence"/>
</dbReference>
<evidence type="ECO:0008006" key="4">
    <source>
        <dbReference type="Google" id="ProtNLM"/>
    </source>
</evidence>
<comment type="caution">
    <text evidence="2">The sequence shown here is derived from an EMBL/GenBank/DDBJ whole genome shotgun (WGS) entry which is preliminary data.</text>
</comment>
<protein>
    <recommendedName>
        <fullName evidence="4">J domain-containing protein</fullName>
    </recommendedName>
</protein>
<dbReference type="EMBL" id="JAUDZG010000008">
    <property type="protein sequence ID" value="KAK3301768.1"/>
    <property type="molecule type" value="Genomic_DNA"/>
</dbReference>
<feature type="transmembrane region" description="Helical" evidence="1">
    <location>
        <begin position="188"/>
        <end position="210"/>
    </location>
</feature>
<reference evidence="2" key="2">
    <citation type="submission" date="2023-06" db="EMBL/GenBank/DDBJ databases">
        <authorList>
            <consortium name="Lawrence Berkeley National Laboratory"/>
            <person name="Mondo S.J."/>
            <person name="Hensen N."/>
            <person name="Bonometti L."/>
            <person name="Westerberg I."/>
            <person name="Brannstrom I.O."/>
            <person name="Guillou S."/>
            <person name="Cros-Aarteil S."/>
            <person name="Calhoun S."/>
            <person name="Haridas S."/>
            <person name="Kuo A."/>
            <person name="Pangilinan J."/>
            <person name="Riley R."/>
            <person name="Labutti K."/>
            <person name="Andreopoulos B."/>
            <person name="Lipzen A."/>
            <person name="Chen C."/>
            <person name="Yanf M."/>
            <person name="Daum C."/>
            <person name="Ng V."/>
            <person name="Clum A."/>
            <person name="Steindorff A."/>
            <person name="Ohm R."/>
            <person name="Martin F."/>
            <person name="Silar P."/>
            <person name="Natvig D."/>
            <person name="Lalanne C."/>
            <person name="Gautier V."/>
            <person name="Ament-Velasquez S.L."/>
            <person name="Kruys A."/>
            <person name="Hutchinson M.I."/>
            <person name="Powell A.J."/>
            <person name="Barry K."/>
            <person name="Miller A.N."/>
            <person name="Grigoriev I.V."/>
            <person name="Debuchy R."/>
            <person name="Gladieux P."/>
            <person name="Thoren M.H."/>
            <person name="Johannesson H."/>
        </authorList>
    </citation>
    <scope>NUCLEOTIDE SEQUENCE</scope>
    <source>
        <strain evidence="2">CBS 333.67</strain>
    </source>
</reference>
<dbReference type="GeneID" id="87888923"/>
<keyword evidence="3" id="KW-1185">Reference proteome</keyword>
<evidence type="ECO:0000313" key="2">
    <source>
        <dbReference type="EMBL" id="KAK3301768.1"/>
    </source>
</evidence>
<proteinExistence type="predicted"/>